<evidence type="ECO:0000313" key="2">
    <source>
        <dbReference type="Proteomes" id="UP001259347"/>
    </source>
</evidence>
<reference evidence="1 2" key="1">
    <citation type="submission" date="2023-07" db="EMBL/GenBank/DDBJ databases">
        <title>Sorghum-associated microbial communities from plants grown in Nebraska, USA.</title>
        <authorList>
            <person name="Schachtman D."/>
        </authorList>
    </citation>
    <scope>NUCLEOTIDE SEQUENCE [LARGE SCALE GENOMIC DNA]</scope>
    <source>
        <strain evidence="1 2">2980</strain>
    </source>
</reference>
<dbReference type="Proteomes" id="UP001259347">
    <property type="component" value="Unassembled WGS sequence"/>
</dbReference>
<evidence type="ECO:0000313" key="1">
    <source>
        <dbReference type="EMBL" id="MDR6865505.1"/>
    </source>
</evidence>
<protein>
    <submittedName>
        <fullName evidence="1">Uncharacterized protein</fullName>
    </submittedName>
</protein>
<dbReference type="EMBL" id="JAVDUM010000001">
    <property type="protein sequence ID" value="MDR6865505.1"/>
    <property type="molecule type" value="Genomic_DNA"/>
</dbReference>
<keyword evidence="2" id="KW-1185">Reference proteome</keyword>
<proteinExistence type="predicted"/>
<organism evidence="1 2">
    <name type="scientific">Microbacterium resistens</name>
    <dbReference type="NCBI Taxonomy" id="156977"/>
    <lineage>
        <taxon>Bacteria</taxon>
        <taxon>Bacillati</taxon>
        <taxon>Actinomycetota</taxon>
        <taxon>Actinomycetes</taxon>
        <taxon>Micrococcales</taxon>
        <taxon>Microbacteriaceae</taxon>
        <taxon>Microbacterium</taxon>
    </lineage>
</organism>
<gene>
    <name evidence="1" type="ORF">J2Y69_000087</name>
</gene>
<name>A0ABU1S7C2_9MICO</name>
<dbReference type="RefSeq" id="WP_310016506.1">
    <property type="nucleotide sequence ID" value="NZ_JAVDUM010000001.1"/>
</dbReference>
<comment type="caution">
    <text evidence="1">The sequence shown here is derived from an EMBL/GenBank/DDBJ whole genome shotgun (WGS) entry which is preliminary data.</text>
</comment>
<sequence length="200" mass="22987">MLDYIYCDKVGAGPDNPKKRWGLFSTELTEVEARTRYELNAANRDRWFGIVRLDGSGQPASYLQIYPRANGVVLHKINQHRTIDVGYIWSGYYHSEDESIPYAGSDESVFLGQITWYSYLNEGKHLRRNQSTGHITMQFREDGYAKEEVVTSHGFGNPDDVEIREYQGVDVSANWFKIPEFGDWGRFFDPESALGQLQLS</sequence>
<accession>A0ABU1S7C2</accession>